<evidence type="ECO:0000313" key="2">
    <source>
        <dbReference type="Proteomes" id="UP000242875"/>
    </source>
</evidence>
<reference evidence="1 2" key="1">
    <citation type="journal article" date="2017" name="Mycologia">
        <title>Bifiguratus adelaidae, gen. et sp. nov., a new member of Mucoromycotina in endophytic and soil-dwelling habitats.</title>
        <authorList>
            <person name="Torres-Cruz T.J."/>
            <person name="Billingsley Tobias T.L."/>
            <person name="Almatruk M."/>
            <person name="Hesse C."/>
            <person name="Kuske C.R."/>
            <person name="Desiro A."/>
            <person name="Benucci G.M."/>
            <person name="Bonito G."/>
            <person name="Stajich J.E."/>
            <person name="Dunlap C."/>
            <person name="Arnold A.E."/>
            <person name="Porras-Alfaro A."/>
        </authorList>
    </citation>
    <scope>NUCLEOTIDE SEQUENCE [LARGE SCALE GENOMIC DNA]</scope>
    <source>
        <strain evidence="1 2">AZ0501</strain>
    </source>
</reference>
<evidence type="ECO:0008006" key="3">
    <source>
        <dbReference type="Google" id="ProtNLM"/>
    </source>
</evidence>
<dbReference type="Proteomes" id="UP000242875">
    <property type="component" value="Unassembled WGS sequence"/>
</dbReference>
<proteinExistence type="predicted"/>
<organism evidence="1 2">
    <name type="scientific">Bifiguratus adelaidae</name>
    <dbReference type="NCBI Taxonomy" id="1938954"/>
    <lineage>
        <taxon>Eukaryota</taxon>
        <taxon>Fungi</taxon>
        <taxon>Fungi incertae sedis</taxon>
        <taxon>Mucoromycota</taxon>
        <taxon>Mucoromycotina</taxon>
        <taxon>Endogonomycetes</taxon>
        <taxon>Endogonales</taxon>
        <taxon>Endogonales incertae sedis</taxon>
        <taxon>Bifiguratus</taxon>
    </lineage>
</organism>
<dbReference type="InterPro" id="IPR014752">
    <property type="entry name" value="Arrestin-like_C"/>
</dbReference>
<gene>
    <name evidence="1" type="ORF">BZG36_04326</name>
</gene>
<dbReference type="OrthoDB" id="7785529at2759"/>
<accession>A0A261XV09</accession>
<evidence type="ECO:0000313" key="1">
    <source>
        <dbReference type="EMBL" id="OZJ02178.1"/>
    </source>
</evidence>
<comment type="caution">
    <text evidence="1">The sequence shown here is derived from an EMBL/GenBank/DDBJ whole genome shotgun (WGS) entry which is preliminary data.</text>
</comment>
<name>A0A261XV09_9FUNG</name>
<keyword evidence="2" id="KW-1185">Reference proteome</keyword>
<dbReference type="AlphaFoldDB" id="A0A261XV09"/>
<protein>
    <recommendedName>
        <fullName evidence="3">Arrestin-like N-terminal domain-containing protein</fullName>
    </recommendedName>
</protein>
<dbReference type="Gene3D" id="2.60.40.640">
    <property type="match status" value="1"/>
</dbReference>
<dbReference type="EMBL" id="MVBO01000179">
    <property type="protein sequence ID" value="OZJ02178.1"/>
    <property type="molecule type" value="Genomic_DNA"/>
</dbReference>
<sequence length="353" mass="40348">MDKRMMLLVGEQGTHKLSAGTHRFLIEFPIPHSLPESMDIAHVARARYSIHAEADFWSPSLWPHTQPLRARRGVVLSRLPSDAFIHGDSPLQGTIYTKTIPGLGHYSISLERTTFAIDQPMQVALFFAPAGPGIYLETCESYVTERCVLRIPETGACRVLDRRIRLHILRDGARQASRQKKEDRVVARFPRMADNSVVTYNFDLITPDWRTDLHHSTLYPIAHIKHWIHMNIRVAMPLATPEYIRLVCPIHVLQDKSLLEFNVLPAYSPRSLSHPALTFDHKDPISSTSRSKIVRLLQAVLDPLFFRPRPNLIQLAFTRAHHTFRSLPHDLTSQFDAPPPHYEDVVNALIQEL</sequence>